<dbReference type="EC" id="3.2.1.8" evidence="6"/>
<protein>
    <recommendedName>
        <fullName evidence="6">Beta-xylanase</fullName>
        <ecNumber evidence="6">3.2.1.8</ecNumber>
    </recommendedName>
</protein>
<comment type="similarity">
    <text evidence="6">Belongs to the glycosyl hydrolase 10 (cellulase F) family.</text>
</comment>
<keyword evidence="4 6" id="KW-0624">Polysaccharide degradation</keyword>
<dbReference type="SUPFAM" id="SSF51445">
    <property type="entry name" value="(Trans)glycosidases"/>
    <property type="match status" value="1"/>
</dbReference>
<dbReference type="Pfam" id="PF00331">
    <property type="entry name" value="Glyco_hydro_10"/>
    <property type="match status" value="1"/>
</dbReference>
<dbReference type="Proteomes" id="UP001207918">
    <property type="component" value="Unassembled WGS sequence"/>
</dbReference>
<dbReference type="PROSITE" id="PS51257">
    <property type="entry name" value="PROKAR_LIPOPROTEIN"/>
    <property type="match status" value="1"/>
</dbReference>
<dbReference type="RefSeq" id="WP_265765117.1">
    <property type="nucleotide sequence ID" value="NZ_JAGGJA010000003.1"/>
</dbReference>
<evidence type="ECO:0000313" key="8">
    <source>
        <dbReference type="EMBL" id="MCW9706411.1"/>
    </source>
</evidence>
<evidence type="ECO:0000256" key="2">
    <source>
        <dbReference type="ARBA" id="ARBA00023277"/>
    </source>
</evidence>
<evidence type="ECO:0000256" key="4">
    <source>
        <dbReference type="ARBA" id="ARBA00023326"/>
    </source>
</evidence>
<dbReference type="PRINTS" id="PR00134">
    <property type="entry name" value="GLHYDRLASE10"/>
</dbReference>
<evidence type="ECO:0000313" key="9">
    <source>
        <dbReference type="Proteomes" id="UP001207918"/>
    </source>
</evidence>
<keyword evidence="3 6" id="KW-0326">Glycosidase</keyword>
<dbReference type="PROSITE" id="PS51760">
    <property type="entry name" value="GH10_2"/>
    <property type="match status" value="1"/>
</dbReference>
<feature type="active site" description="Nucleophile" evidence="5">
    <location>
        <position position="269"/>
    </location>
</feature>
<comment type="caution">
    <text evidence="8">The sequence shown here is derived from an EMBL/GenBank/DDBJ whole genome shotgun (WGS) entry which is preliminary data.</text>
</comment>
<feature type="domain" description="GH10" evidence="7">
    <location>
        <begin position="28"/>
        <end position="368"/>
    </location>
</feature>
<evidence type="ECO:0000256" key="1">
    <source>
        <dbReference type="ARBA" id="ARBA00022801"/>
    </source>
</evidence>
<evidence type="ECO:0000256" key="3">
    <source>
        <dbReference type="ARBA" id="ARBA00023295"/>
    </source>
</evidence>
<gene>
    <name evidence="8" type="ORF">J6I44_06075</name>
</gene>
<keyword evidence="9" id="KW-1185">Reference proteome</keyword>
<accession>A0ABT3PKF5</accession>
<reference evidence="8 9" key="1">
    <citation type="submission" date="2021-03" db="EMBL/GenBank/DDBJ databases">
        <title>Aliifodinibius sp. nov., a new bacterium isolated from saline soil.</title>
        <authorList>
            <person name="Galisteo C."/>
            <person name="De La Haba R."/>
            <person name="Sanchez-Porro C."/>
            <person name="Ventosa A."/>
        </authorList>
    </citation>
    <scope>NUCLEOTIDE SEQUENCE [LARGE SCALE GENOMIC DNA]</scope>
    <source>
        <strain evidence="8 9">1BSP15-2V2</strain>
    </source>
</reference>
<dbReference type="PANTHER" id="PTHR31490:SF90">
    <property type="entry name" value="ENDO-1,4-BETA-XYLANASE A"/>
    <property type="match status" value="1"/>
</dbReference>
<dbReference type="InterPro" id="IPR001000">
    <property type="entry name" value="GH10_dom"/>
</dbReference>
<evidence type="ECO:0000259" key="7">
    <source>
        <dbReference type="PROSITE" id="PS51760"/>
    </source>
</evidence>
<dbReference type="SMART" id="SM00633">
    <property type="entry name" value="Glyco_10"/>
    <property type="match status" value="1"/>
</dbReference>
<evidence type="ECO:0000256" key="5">
    <source>
        <dbReference type="PROSITE-ProRule" id="PRU10061"/>
    </source>
</evidence>
<dbReference type="EMBL" id="JAGGJA010000003">
    <property type="protein sequence ID" value="MCW9706411.1"/>
    <property type="molecule type" value="Genomic_DNA"/>
</dbReference>
<evidence type="ECO:0000256" key="6">
    <source>
        <dbReference type="RuleBase" id="RU361174"/>
    </source>
</evidence>
<organism evidence="8 9">
    <name type="scientific">Fodinibius salsisoli</name>
    <dbReference type="NCBI Taxonomy" id="2820877"/>
    <lineage>
        <taxon>Bacteria</taxon>
        <taxon>Pseudomonadati</taxon>
        <taxon>Balneolota</taxon>
        <taxon>Balneolia</taxon>
        <taxon>Balneolales</taxon>
        <taxon>Balneolaceae</taxon>
        <taxon>Fodinibius</taxon>
    </lineage>
</organism>
<dbReference type="Gene3D" id="3.20.20.80">
    <property type="entry name" value="Glycosidases"/>
    <property type="match status" value="1"/>
</dbReference>
<dbReference type="PANTHER" id="PTHR31490">
    <property type="entry name" value="GLYCOSYL HYDROLASE"/>
    <property type="match status" value="1"/>
</dbReference>
<proteinExistence type="inferred from homology"/>
<dbReference type="InterPro" id="IPR031158">
    <property type="entry name" value="GH10_AS"/>
</dbReference>
<sequence length="370" mass="41930">MLLYHKISVIVVVFLFCGCQSQQSTSGDGNLGSLSKAYEKEFKVGVALNTSQVSGEIPEATSLIAKHFNSATPENLLKWESVHPREEEYNFDPADQYVSFAEKNDMFIVGHTLVWHNQVPGWVFEDKKGNTLSSDRLLQRMKEHISTVVGRYKGQIDGWDVVNEAVLDQGGMRGSPWYKILGTDYIAKAFEYAHAADSSAELYYNDYNLWKTEKRQEVIRLVKQLQAKDIPIQGIGMQAHLGLRHPPVSKVEESIEAFSKLGVKVMITELDIDVLPDEEEGATANSLELNPYSEGLPDSVQQKLTERYVELFKLFKKHSTNIDRVTFWGLNDGQSWLNNFPVAGRTNYPLLFDREYNPKPALKALIDLQH</sequence>
<comment type="catalytic activity">
    <reaction evidence="6">
        <text>Endohydrolysis of (1-&gt;4)-beta-D-xylosidic linkages in xylans.</text>
        <dbReference type="EC" id="3.2.1.8"/>
    </reaction>
</comment>
<keyword evidence="2 6" id="KW-0119">Carbohydrate metabolism</keyword>
<name>A0ABT3PKF5_9BACT</name>
<dbReference type="InterPro" id="IPR044846">
    <property type="entry name" value="GH10"/>
</dbReference>
<dbReference type="InterPro" id="IPR017853">
    <property type="entry name" value="GH"/>
</dbReference>
<dbReference type="PROSITE" id="PS00591">
    <property type="entry name" value="GH10_1"/>
    <property type="match status" value="1"/>
</dbReference>
<keyword evidence="1 6" id="KW-0378">Hydrolase</keyword>